<gene>
    <name evidence="15" type="ORF">GCM10022224_090010</name>
</gene>
<evidence type="ECO:0000256" key="6">
    <source>
        <dbReference type="ARBA" id="ARBA00022692"/>
    </source>
</evidence>
<keyword evidence="16" id="KW-1185">Reference proteome</keyword>
<dbReference type="InterPro" id="IPR004358">
    <property type="entry name" value="Sig_transdc_His_kin-like_C"/>
</dbReference>
<dbReference type="RefSeq" id="WP_344893568.1">
    <property type="nucleotide sequence ID" value="NZ_BAAAZP010000208.1"/>
</dbReference>
<evidence type="ECO:0000313" key="16">
    <source>
        <dbReference type="Proteomes" id="UP001500902"/>
    </source>
</evidence>
<dbReference type="Gene3D" id="6.10.340.10">
    <property type="match status" value="1"/>
</dbReference>
<protein>
    <recommendedName>
        <fullName evidence="3">histidine kinase</fullName>
        <ecNumber evidence="3">2.7.13.3</ecNumber>
    </recommendedName>
</protein>
<feature type="compositionally biased region" description="Gly residues" evidence="11">
    <location>
        <begin position="456"/>
        <end position="466"/>
    </location>
</feature>
<dbReference type="CDD" id="cd00082">
    <property type="entry name" value="HisKA"/>
    <property type="match status" value="1"/>
</dbReference>
<dbReference type="SUPFAM" id="SSF158472">
    <property type="entry name" value="HAMP domain-like"/>
    <property type="match status" value="1"/>
</dbReference>
<evidence type="ECO:0000256" key="10">
    <source>
        <dbReference type="ARBA" id="ARBA00023136"/>
    </source>
</evidence>
<dbReference type="PROSITE" id="PS50885">
    <property type="entry name" value="HAMP"/>
    <property type="match status" value="1"/>
</dbReference>
<dbReference type="InterPro" id="IPR003660">
    <property type="entry name" value="HAMP_dom"/>
</dbReference>
<dbReference type="PRINTS" id="PR00344">
    <property type="entry name" value="BCTRLSENSOR"/>
</dbReference>
<accession>A0ABP7DWM9</accession>
<evidence type="ECO:0000256" key="12">
    <source>
        <dbReference type="SAM" id="Phobius"/>
    </source>
</evidence>
<dbReference type="PANTHER" id="PTHR45436:SF5">
    <property type="entry name" value="SENSOR HISTIDINE KINASE TRCS"/>
    <property type="match status" value="1"/>
</dbReference>
<sequence>MTVLSTLVVTLICAVLIVLGLAFLHASDMKHRVNNAYHGTWRVAFRYDHQPIPAVIDDVEGLWSVQVVDPSGQVIAASRPLLGNPRLALFTPPRRAGGVDMVRCGIPAFPGRCMIVTAVWMPRTTVAHDLLVYGAVPATPWYVSVPTLTVLLGVGIAVVGVVAFGTSRVVGRTLRPVRDIRTALDRIASTDLGSRVPVPAHHDEIWQLATTVNQTLRLLETAMQHERQFTSDASHDLRSPIAAMRLQVEEALTSPEPADWRQLADGQLAGLERLQAIVTDLLAISRLDGVVRSTDVVDLSHMVTTELKHRAMCAGPVLVSEIEPCVLVIGDVLEWQRLLANLLDNAGRHADSTVTVRLTRDRHDAVLEVADDGPGVPPEKREEIFRRFVRLADSRAKDAGGTGLGLAIARQIAERHHGSLTLADSDEGACFVTTIPLCPSAAEHQHDAPTGHSTGHSGGPFGGPSGGPLRPER</sequence>
<feature type="transmembrane region" description="Helical" evidence="12">
    <location>
        <begin position="6"/>
        <end position="24"/>
    </location>
</feature>
<dbReference type="Pfam" id="PF02518">
    <property type="entry name" value="HATPase_c"/>
    <property type="match status" value="1"/>
</dbReference>
<evidence type="ECO:0000256" key="1">
    <source>
        <dbReference type="ARBA" id="ARBA00000085"/>
    </source>
</evidence>
<evidence type="ECO:0000256" key="4">
    <source>
        <dbReference type="ARBA" id="ARBA00022553"/>
    </source>
</evidence>
<dbReference type="CDD" id="cd06225">
    <property type="entry name" value="HAMP"/>
    <property type="match status" value="1"/>
</dbReference>
<dbReference type="InterPro" id="IPR003594">
    <property type="entry name" value="HATPase_dom"/>
</dbReference>
<evidence type="ECO:0000256" key="9">
    <source>
        <dbReference type="ARBA" id="ARBA00023012"/>
    </source>
</evidence>
<keyword evidence="9" id="KW-0902">Two-component regulatory system</keyword>
<dbReference type="Gene3D" id="3.30.565.10">
    <property type="entry name" value="Histidine kinase-like ATPase, C-terminal domain"/>
    <property type="match status" value="1"/>
</dbReference>
<dbReference type="EMBL" id="BAAAZP010000208">
    <property type="protein sequence ID" value="GAA3710509.1"/>
    <property type="molecule type" value="Genomic_DNA"/>
</dbReference>
<organism evidence="15 16">
    <name type="scientific">Nonomuraea antimicrobica</name>
    <dbReference type="NCBI Taxonomy" id="561173"/>
    <lineage>
        <taxon>Bacteria</taxon>
        <taxon>Bacillati</taxon>
        <taxon>Actinomycetota</taxon>
        <taxon>Actinomycetes</taxon>
        <taxon>Streptosporangiales</taxon>
        <taxon>Streptosporangiaceae</taxon>
        <taxon>Nonomuraea</taxon>
    </lineage>
</organism>
<dbReference type="InterPro" id="IPR050428">
    <property type="entry name" value="TCS_sensor_his_kinase"/>
</dbReference>
<dbReference type="Gene3D" id="1.10.287.130">
    <property type="match status" value="1"/>
</dbReference>
<feature type="transmembrane region" description="Helical" evidence="12">
    <location>
        <begin position="141"/>
        <end position="165"/>
    </location>
</feature>
<evidence type="ECO:0000313" key="15">
    <source>
        <dbReference type="EMBL" id="GAA3710509.1"/>
    </source>
</evidence>
<dbReference type="EC" id="2.7.13.3" evidence="3"/>
<keyword evidence="4" id="KW-0597">Phosphoprotein</keyword>
<dbReference type="InterPro" id="IPR036097">
    <property type="entry name" value="HisK_dim/P_sf"/>
</dbReference>
<keyword evidence="8 12" id="KW-1133">Transmembrane helix</keyword>
<evidence type="ECO:0000259" key="13">
    <source>
        <dbReference type="PROSITE" id="PS50109"/>
    </source>
</evidence>
<dbReference type="SMART" id="SM00304">
    <property type="entry name" value="HAMP"/>
    <property type="match status" value="1"/>
</dbReference>
<dbReference type="PANTHER" id="PTHR45436">
    <property type="entry name" value="SENSOR HISTIDINE KINASE YKOH"/>
    <property type="match status" value="1"/>
</dbReference>
<keyword evidence="10 12" id="KW-0472">Membrane</keyword>
<dbReference type="Pfam" id="PF00512">
    <property type="entry name" value="HisKA"/>
    <property type="match status" value="1"/>
</dbReference>
<comment type="catalytic activity">
    <reaction evidence="1">
        <text>ATP + protein L-histidine = ADP + protein N-phospho-L-histidine.</text>
        <dbReference type="EC" id="2.7.13.3"/>
    </reaction>
</comment>
<dbReference type="InterPro" id="IPR003661">
    <property type="entry name" value="HisK_dim/P_dom"/>
</dbReference>
<dbReference type="SUPFAM" id="SSF47384">
    <property type="entry name" value="Homodimeric domain of signal transducing histidine kinase"/>
    <property type="match status" value="1"/>
</dbReference>
<dbReference type="InterPro" id="IPR005467">
    <property type="entry name" value="His_kinase_dom"/>
</dbReference>
<keyword evidence="7" id="KW-0418">Kinase</keyword>
<keyword evidence="6 12" id="KW-0812">Transmembrane</keyword>
<evidence type="ECO:0000256" key="7">
    <source>
        <dbReference type="ARBA" id="ARBA00022777"/>
    </source>
</evidence>
<feature type="domain" description="HAMP" evidence="14">
    <location>
        <begin position="171"/>
        <end position="224"/>
    </location>
</feature>
<name>A0ABP7DWM9_9ACTN</name>
<proteinExistence type="predicted"/>
<evidence type="ECO:0000256" key="2">
    <source>
        <dbReference type="ARBA" id="ARBA00004236"/>
    </source>
</evidence>
<evidence type="ECO:0000256" key="8">
    <source>
        <dbReference type="ARBA" id="ARBA00022989"/>
    </source>
</evidence>
<keyword evidence="5" id="KW-0808">Transferase</keyword>
<dbReference type="SUPFAM" id="SSF55874">
    <property type="entry name" value="ATPase domain of HSP90 chaperone/DNA topoisomerase II/histidine kinase"/>
    <property type="match status" value="1"/>
</dbReference>
<evidence type="ECO:0000259" key="14">
    <source>
        <dbReference type="PROSITE" id="PS50885"/>
    </source>
</evidence>
<comment type="subcellular location">
    <subcellularLocation>
        <location evidence="2">Cell membrane</location>
    </subcellularLocation>
</comment>
<evidence type="ECO:0000256" key="3">
    <source>
        <dbReference type="ARBA" id="ARBA00012438"/>
    </source>
</evidence>
<reference evidence="16" key="1">
    <citation type="journal article" date="2019" name="Int. J. Syst. Evol. Microbiol.">
        <title>The Global Catalogue of Microorganisms (GCM) 10K type strain sequencing project: providing services to taxonomists for standard genome sequencing and annotation.</title>
        <authorList>
            <consortium name="The Broad Institute Genomics Platform"/>
            <consortium name="The Broad Institute Genome Sequencing Center for Infectious Disease"/>
            <person name="Wu L."/>
            <person name="Ma J."/>
        </authorList>
    </citation>
    <scope>NUCLEOTIDE SEQUENCE [LARGE SCALE GENOMIC DNA]</scope>
    <source>
        <strain evidence="16">JCM 16904</strain>
    </source>
</reference>
<dbReference type="PROSITE" id="PS50109">
    <property type="entry name" value="HIS_KIN"/>
    <property type="match status" value="1"/>
</dbReference>
<feature type="region of interest" description="Disordered" evidence="11">
    <location>
        <begin position="442"/>
        <end position="473"/>
    </location>
</feature>
<feature type="domain" description="Histidine kinase" evidence="13">
    <location>
        <begin position="232"/>
        <end position="439"/>
    </location>
</feature>
<dbReference type="Proteomes" id="UP001500902">
    <property type="component" value="Unassembled WGS sequence"/>
</dbReference>
<evidence type="ECO:0000256" key="5">
    <source>
        <dbReference type="ARBA" id="ARBA00022679"/>
    </source>
</evidence>
<dbReference type="SMART" id="SM00388">
    <property type="entry name" value="HisKA"/>
    <property type="match status" value="1"/>
</dbReference>
<dbReference type="SMART" id="SM00387">
    <property type="entry name" value="HATPase_c"/>
    <property type="match status" value="1"/>
</dbReference>
<comment type="caution">
    <text evidence="15">The sequence shown here is derived from an EMBL/GenBank/DDBJ whole genome shotgun (WGS) entry which is preliminary data.</text>
</comment>
<evidence type="ECO:0000256" key="11">
    <source>
        <dbReference type="SAM" id="MobiDB-lite"/>
    </source>
</evidence>
<dbReference type="InterPro" id="IPR036890">
    <property type="entry name" value="HATPase_C_sf"/>
</dbReference>
<dbReference type="Pfam" id="PF00672">
    <property type="entry name" value="HAMP"/>
    <property type="match status" value="1"/>
</dbReference>